<sequence length="152" mass="16983">MHRTSIVLFSMLWLMACAQPKADNKTAQTETPATTASDAKTVSSTLKTWKELDDFHAVMAETYHPLEDGDFKPIRQRANELAARAKDWAASAVPENYTTKPEFKAVMDSLVKESQALAEMIAKNASDQEVKAALTALHDRFHQVEGMCQRKK</sequence>
<accession>A0A395M4C5</accession>
<feature type="signal peptide" evidence="1">
    <location>
        <begin position="1"/>
        <end position="22"/>
    </location>
</feature>
<evidence type="ECO:0008006" key="4">
    <source>
        <dbReference type="Google" id="ProtNLM"/>
    </source>
</evidence>
<feature type="chain" id="PRO_5017426110" description="Lipoprotein" evidence="1">
    <location>
        <begin position="23"/>
        <end position="152"/>
    </location>
</feature>
<proteinExistence type="predicted"/>
<comment type="caution">
    <text evidence="2">The sequence shown here is derived from an EMBL/GenBank/DDBJ whole genome shotgun (WGS) entry which is preliminary data.</text>
</comment>
<name>A0A395M4C5_9BACT</name>
<dbReference type="Proteomes" id="UP000266389">
    <property type="component" value="Unassembled WGS sequence"/>
</dbReference>
<evidence type="ECO:0000313" key="3">
    <source>
        <dbReference type="Proteomes" id="UP000266389"/>
    </source>
</evidence>
<organism evidence="2 3">
    <name type="scientific">Candidatus Thermochlorobacter aerophilus</name>
    <dbReference type="NCBI Taxonomy" id="1868324"/>
    <lineage>
        <taxon>Bacteria</taxon>
        <taxon>Pseudomonadati</taxon>
        <taxon>Chlorobiota</taxon>
        <taxon>Chlorobiia</taxon>
        <taxon>Chlorobiales</taxon>
        <taxon>Candidatus Thermochlorobacteriaceae</taxon>
        <taxon>Candidatus Thermochlorobacter</taxon>
    </lineage>
</organism>
<dbReference type="AlphaFoldDB" id="A0A395M4C5"/>
<gene>
    <name evidence="2" type="ORF">D0433_04065</name>
</gene>
<protein>
    <recommendedName>
        <fullName evidence="4">Lipoprotein</fullName>
    </recommendedName>
</protein>
<dbReference type="EMBL" id="PHFL01000026">
    <property type="protein sequence ID" value="RFM24794.1"/>
    <property type="molecule type" value="Genomic_DNA"/>
</dbReference>
<reference evidence="2 3" key="1">
    <citation type="journal article" date="2011" name="ISME J.">
        <title>Community ecology of hot spring cyanobacterial mats: predominant populations and their functional potential.</title>
        <authorList>
            <person name="Klatt C.G."/>
            <person name="Wood J.M."/>
            <person name="Rusch D.B."/>
            <person name="Bateson M.M."/>
            <person name="Hamamura N."/>
            <person name="Heidelberg J.F."/>
            <person name="Grossman A.R."/>
            <person name="Bhaya D."/>
            <person name="Cohan F.M."/>
            <person name="Kuhl M."/>
            <person name="Bryant D.A."/>
            <person name="Ward D.M."/>
        </authorList>
    </citation>
    <scope>NUCLEOTIDE SEQUENCE [LARGE SCALE GENOMIC DNA]</scope>
    <source>
        <strain evidence="2">OS</strain>
    </source>
</reference>
<evidence type="ECO:0000313" key="2">
    <source>
        <dbReference type="EMBL" id="RFM24794.1"/>
    </source>
</evidence>
<keyword evidence="1" id="KW-0732">Signal</keyword>
<dbReference type="PROSITE" id="PS51257">
    <property type="entry name" value="PROKAR_LIPOPROTEIN"/>
    <property type="match status" value="1"/>
</dbReference>
<evidence type="ECO:0000256" key="1">
    <source>
        <dbReference type="SAM" id="SignalP"/>
    </source>
</evidence>